<dbReference type="PIRSF" id="PIRSF039102">
    <property type="entry name" value="Ddl/VanB"/>
    <property type="match status" value="1"/>
</dbReference>
<dbReference type="GO" id="GO:0009252">
    <property type="term" value="P:peptidoglycan biosynthetic process"/>
    <property type="evidence" value="ECO:0007669"/>
    <property type="project" value="UniProtKB-UniRule"/>
</dbReference>
<dbReference type="GO" id="GO:0071555">
    <property type="term" value="P:cell wall organization"/>
    <property type="evidence" value="ECO:0007669"/>
    <property type="project" value="UniProtKB-KW"/>
</dbReference>
<evidence type="ECO:0000256" key="16">
    <source>
        <dbReference type="ARBA" id="ARBA00023316"/>
    </source>
</evidence>
<keyword evidence="9 25" id="KW-0479">Metal-binding</keyword>
<dbReference type="Pfam" id="PF07478">
    <property type="entry name" value="Dala_Dala_lig_C"/>
    <property type="match status" value="1"/>
</dbReference>
<feature type="binding site" evidence="25">
    <location>
        <position position="299"/>
    </location>
    <ligand>
        <name>Mg(2+)</name>
        <dbReference type="ChEBI" id="CHEBI:18420"/>
        <label>1</label>
    </ligand>
</feature>
<comment type="cofactor">
    <cofactor evidence="1">
        <name>Mn(2+)</name>
        <dbReference type="ChEBI" id="CHEBI:29035"/>
    </cofactor>
</comment>
<comment type="pathway">
    <text evidence="18">Glycan biosynthesis.</text>
</comment>
<dbReference type="Gene3D" id="3.40.50.20">
    <property type="match status" value="1"/>
</dbReference>
<dbReference type="FunFam" id="3.30.470.20:FF:000008">
    <property type="entry name" value="D-alanine--D-alanine ligase"/>
    <property type="match status" value="1"/>
</dbReference>
<comment type="caution">
    <text evidence="28">The sequence shown here is derived from an EMBL/GenBank/DDBJ whole genome shotgun (WGS) entry which is preliminary data.</text>
</comment>
<dbReference type="NCBIfam" id="NF002378">
    <property type="entry name" value="PRK01372.1"/>
    <property type="match status" value="1"/>
</dbReference>
<dbReference type="HAMAP" id="MF_00047">
    <property type="entry name" value="Dala_Dala_lig"/>
    <property type="match status" value="1"/>
</dbReference>
<dbReference type="InterPro" id="IPR005905">
    <property type="entry name" value="D_ala_D_ala"/>
</dbReference>
<reference evidence="28" key="2">
    <citation type="journal article" date="2021" name="PeerJ">
        <title>Extensive microbial diversity within the chicken gut microbiome revealed by metagenomics and culture.</title>
        <authorList>
            <person name="Gilroy R."/>
            <person name="Ravi A."/>
            <person name="Getino M."/>
            <person name="Pursley I."/>
            <person name="Horton D.L."/>
            <person name="Alikhan N.F."/>
            <person name="Baker D."/>
            <person name="Gharbi K."/>
            <person name="Hall N."/>
            <person name="Watson M."/>
            <person name="Adriaenssens E.M."/>
            <person name="Foster-Nyarko E."/>
            <person name="Jarju S."/>
            <person name="Secka A."/>
            <person name="Antonio M."/>
            <person name="Oren A."/>
            <person name="Chaudhuri R.R."/>
            <person name="La Ragione R."/>
            <person name="Hildebrand F."/>
            <person name="Pallen M.J."/>
        </authorList>
    </citation>
    <scope>NUCLEOTIDE SEQUENCE</scope>
    <source>
        <strain evidence="28">USAMLcec3-3695</strain>
    </source>
</reference>
<reference evidence="28" key="1">
    <citation type="submission" date="2020-10" db="EMBL/GenBank/DDBJ databases">
        <authorList>
            <person name="Gilroy R."/>
        </authorList>
    </citation>
    <scope>NUCLEOTIDE SEQUENCE</scope>
    <source>
        <strain evidence="28">USAMLcec3-3695</strain>
    </source>
</reference>
<dbReference type="GO" id="GO:0008360">
    <property type="term" value="P:regulation of cell shape"/>
    <property type="evidence" value="ECO:0007669"/>
    <property type="project" value="UniProtKB-KW"/>
</dbReference>
<evidence type="ECO:0000256" key="14">
    <source>
        <dbReference type="ARBA" id="ARBA00022984"/>
    </source>
</evidence>
<dbReference type="InterPro" id="IPR000291">
    <property type="entry name" value="D-Ala_lig_Van_CS"/>
</dbReference>
<evidence type="ECO:0000256" key="21">
    <source>
        <dbReference type="ARBA" id="ARBA00077154"/>
    </source>
</evidence>
<dbReference type="GO" id="GO:0005524">
    <property type="term" value="F:ATP binding"/>
    <property type="evidence" value="ECO:0007669"/>
    <property type="project" value="UniProtKB-UniRule"/>
</dbReference>
<dbReference type="PROSITE" id="PS50975">
    <property type="entry name" value="ATP_GRASP"/>
    <property type="match status" value="1"/>
</dbReference>
<dbReference type="Gene3D" id="3.30.1490.20">
    <property type="entry name" value="ATP-grasp fold, A domain"/>
    <property type="match status" value="1"/>
</dbReference>
<evidence type="ECO:0000256" key="12">
    <source>
        <dbReference type="ARBA" id="ARBA00022842"/>
    </source>
</evidence>
<evidence type="ECO:0000256" key="26">
    <source>
        <dbReference type="PROSITE-ProRule" id="PRU00409"/>
    </source>
</evidence>
<evidence type="ECO:0000256" key="18">
    <source>
        <dbReference type="ARBA" id="ARBA00060592"/>
    </source>
</evidence>
<dbReference type="Proteomes" id="UP000824109">
    <property type="component" value="Unassembled WGS sequence"/>
</dbReference>
<keyword evidence="10 24" id="KW-0547">Nucleotide-binding</keyword>
<organism evidence="28 29">
    <name type="scientific">Candidatus Ornithomonoglobus merdipullorum</name>
    <dbReference type="NCBI Taxonomy" id="2840895"/>
    <lineage>
        <taxon>Bacteria</taxon>
        <taxon>Bacillati</taxon>
        <taxon>Bacillota</taxon>
        <taxon>Clostridia</taxon>
        <taxon>Candidatus Ornithomonoglobus</taxon>
    </lineage>
</organism>
<evidence type="ECO:0000259" key="27">
    <source>
        <dbReference type="PROSITE" id="PS50975"/>
    </source>
</evidence>
<dbReference type="Gene3D" id="3.30.470.20">
    <property type="entry name" value="ATP-grasp fold, B domain"/>
    <property type="match status" value="1"/>
</dbReference>
<comment type="similarity">
    <text evidence="5 22">Belongs to the D-alanine--D-alanine ligase family.</text>
</comment>
<sequence>MKKKLCVIFGGESPEHDISLKSVTSILNNLNKDKYEIYTIGITKDGRWLLYSGDLPKIESGEWERESGSLKPAFISPDASCGGIFVLDNGTYSVIDIDVIFPVLHGEYGEDGTVQGLFELSHIPYVGMGVPASANAMDKTFSKIVFGAAGIPQAAWVTAAASDDFESKADEIEEKLGYPCFVKPARTGSSVGIGKAHDRAELIAALDNAAKFDRKILVEEHIDGHEVECAVLGNSDAKAAVVGEIKPTVEYYDFDAKYVDDSTVLVIPADLPRDVTEKIREYSVRAFKALDGQGLSRVDFFVKYSDGSVVLNEINTLPGFTNISMYPKLWDAVGVGYPELLDRLIELAFERVK</sequence>
<evidence type="ECO:0000256" key="24">
    <source>
        <dbReference type="PIRSR" id="PIRSR039102-2"/>
    </source>
</evidence>
<keyword evidence="7 22" id="KW-0963">Cytoplasm</keyword>
<feature type="domain" description="ATP-grasp" evidence="27">
    <location>
        <begin position="143"/>
        <end position="346"/>
    </location>
</feature>
<evidence type="ECO:0000256" key="22">
    <source>
        <dbReference type="HAMAP-Rule" id="MF_00047"/>
    </source>
</evidence>
<dbReference type="FunFam" id="3.30.1490.20:FF:000007">
    <property type="entry name" value="D-alanine--D-alanine ligase"/>
    <property type="match status" value="1"/>
</dbReference>
<feature type="active site" evidence="23">
    <location>
        <position position="189"/>
    </location>
</feature>
<evidence type="ECO:0000313" key="29">
    <source>
        <dbReference type="Proteomes" id="UP000824109"/>
    </source>
</evidence>
<evidence type="ECO:0000256" key="6">
    <source>
        <dbReference type="ARBA" id="ARBA00012216"/>
    </source>
</evidence>
<evidence type="ECO:0000256" key="8">
    <source>
        <dbReference type="ARBA" id="ARBA00022598"/>
    </source>
</evidence>
<dbReference type="PROSITE" id="PS00844">
    <property type="entry name" value="DALA_DALA_LIGASE_2"/>
    <property type="match status" value="1"/>
</dbReference>
<evidence type="ECO:0000256" key="10">
    <source>
        <dbReference type="ARBA" id="ARBA00022741"/>
    </source>
</evidence>
<keyword evidence="16 22" id="KW-0961">Cell wall biogenesis/degradation</keyword>
<evidence type="ECO:0000256" key="1">
    <source>
        <dbReference type="ARBA" id="ARBA00001936"/>
    </source>
</evidence>
<evidence type="ECO:0000256" key="3">
    <source>
        <dbReference type="ARBA" id="ARBA00004496"/>
    </source>
</evidence>
<feature type="binding site" evidence="25">
    <location>
        <position position="313"/>
    </location>
    <ligand>
        <name>Mg(2+)</name>
        <dbReference type="ChEBI" id="CHEBI:18420"/>
        <label>2</label>
    </ligand>
</feature>
<dbReference type="EC" id="6.3.2.4" evidence="6 22"/>
<keyword evidence="14 22" id="KW-0573">Peptidoglycan synthesis</keyword>
<dbReference type="PANTHER" id="PTHR23132:SF25">
    <property type="entry name" value="D-ALANINE--D-ALANINE LIGASE A"/>
    <property type="match status" value="1"/>
</dbReference>
<evidence type="ECO:0000256" key="23">
    <source>
        <dbReference type="PIRSR" id="PIRSR039102-1"/>
    </source>
</evidence>
<comment type="catalytic activity">
    <reaction evidence="17 22">
        <text>2 D-alanine + ATP = D-alanyl-D-alanine + ADP + phosphate + H(+)</text>
        <dbReference type="Rhea" id="RHEA:11224"/>
        <dbReference type="ChEBI" id="CHEBI:15378"/>
        <dbReference type="ChEBI" id="CHEBI:30616"/>
        <dbReference type="ChEBI" id="CHEBI:43474"/>
        <dbReference type="ChEBI" id="CHEBI:57416"/>
        <dbReference type="ChEBI" id="CHEBI:57822"/>
        <dbReference type="ChEBI" id="CHEBI:456216"/>
        <dbReference type="EC" id="6.3.2.4"/>
    </reaction>
</comment>
<comment type="subcellular location">
    <subcellularLocation>
        <location evidence="3 22">Cytoplasm</location>
    </subcellularLocation>
</comment>
<comment type="pathway">
    <text evidence="4 22">Cell wall biogenesis; peptidoglycan biosynthesis.</text>
</comment>
<feature type="binding site" evidence="24">
    <location>
        <begin position="189"/>
        <end position="190"/>
    </location>
    <ligand>
        <name>ATP</name>
        <dbReference type="ChEBI" id="CHEBI:30616"/>
    </ligand>
</feature>
<keyword evidence="11 26" id="KW-0067">ATP-binding</keyword>
<feature type="binding site" evidence="25">
    <location>
        <position position="313"/>
    </location>
    <ligand>
        <name>Mg(2+)</name>
        <dbReference type="ChEBI" id="CHEBI:18420"/>
        <label>1</label>
    </ligand>
</feature>
<dbReference type="SUPFAM" id="SSF52440">
    <property type="entry name" value="PreATP-grasp domain"/>
    <property type="match status" value="1"/>
</dbReference>
<keyword evidence="8 22" id="KW-0436">Ligase</keyword>
<dbReference type="GO" id="GO:0005829">
    <property type="term" value="C:cytosol"/>
    <property type="evidence" value="ECO:0007669"/>
    <property type="project" value="TreeGrafter"/>
</dbReference>
<feature type="active site" evidence="23">
    <location>
        <position position="15"/>
    </location>
</feature>
<feature type="binding site" evidence="25">
    <location>
        <position position="315"/>
    </location>
    <ligand>
        <name>Mg(2+)</name>
        <dbReference type="ChEBI" id="CHEBI:18420"/>
        <label>2</label>
    </ligand>
</feature>
<evidence type="ECO:0000256" key="2">
    <source>
        <dbReference type="ARBA" id="ARBA00003921"/>
    </source>
</evidence>
<dbReference type="NCBIfam" id="TIGR01205">
    <property type="entry name" value="D_ala_D_alaTIGR"/>
    <property type="match status" value="1"/>
</dbReference>
<keyword evidence="12 25" id="KW-0460">Magnesium</keyword>
<evidence type="ECO:0000256" key="25">
    <source>
        <dbReference type="PIRSR" id="PIRSR039102-3"/>
    </source>
</evidence>
<dbReference type="InterPro" id="IPR016185">
    <property type="entry name" value="PreATP-grasp_dom_sf"/>
</dbReference>
<dbReference type="InterPro" id="IPR011095">
    <property type="entry name" value="Dala_Dala_lig_C"/>
</dbReference>
<evidence type="ECO:0000256" key="9">
    <source>
        <dbReference type="ARBA" id="ARBA00022723"/>
    </source>
</evidence>
<accession>A0A9D1MDL8</accession>
<dbReference type="EMBL" id="DVNB01000107">
    <property type="protein sequence ID" value="HIU58230.1"/>
    <property type="molecule type" value="Genomic_DNA"/>
</dbReference>
<keyword evidence="15 25" id="KW-0464">Manganese</keyword>
<evidence type="ECO:0000256" key="19">
    <source>
        <dbReference type="ARBA" id="ARBA00068427"/>
    </source>
</evidence>
<feature type="active site" evidence="23">
    <location>
        <position position="324"/>
    </location>
</feature>
<gene>
    <name evidence="22" type="primary">ddl</name>
    <name evidence="28" type="ORF">IAA61_10550</name>
</gene>
<evidence type="ECO:0000256" key="20">
    <source>
        <dbReference type="ARBA" id="ARBA00076288"/>
    </source>
</evidence>
<dbReference type="AlphaFoldDB" id="A0A9D1MDL8"/>
<evidence type="ECO:0000256" key="13">
    <source>
        <dbReference type="ARBA" id="ARBA00022960"/>
    </source>
</evidence>
<evidence type="ECO:0000256" key="11">
    <source>
        <dbReference type="ARBA" id="ARBA00022840"/>
    </source>
</evidence>
<evidence type="ECO:0000256" key="4">
    <source>
        <dbReference type="ARBA" id="ARBA00004752"/>
    </source>
</evidence>
<keyword evidence="13 22" id="KW-0133">Cell shape</keyword>
<evidence type="ECO:0000256" key="17">
    <source>
        <dbReference type="ARBA" id="ARBA00047614"/>
    </source>
</evidence>
<feature type="binding site" evidence="24">
    <location>
        <begin position="219"/>
        <end position="226"/>
    </location>
    <ligand>
        <name>ATP</name>
        <dbReference type="ChEBI" id="CHEBI:30616"/>
    </ligand>
</feature>
<dbReference type="SUPFAM" id="SSF56059">
    <property type="entry name" value="Glutathione synthetase ATP-binding domain-like"/>
    <property type="match status" value="1"/>
</dbReference>
<evidence type="ECO:0000313" key="28">
    <source>
        <dbReference type="EMBL" id="HIU58230.1"/>
    </source>
</evidence>
<dbReference type="InterPro" id="IPR013815">
    <property type="entry name" value="ATP_grasp_subdomain_1"/>
</dbReference>
<comment type="function">
    <text evidence="2 22">Cell wall formation.</text>
</comment>
<proteinExistence type="inferred from homology"/>
<evidence type="ECO:0000256" key="5">
    <source>
        <dbReference type="ARBA" id="ARBA00010871"/>
    </source>
</evidence>
<comment type="cofactor">
    <cofactor evidence="25">
        <name>Mg(2+)</name>
        <dbReference type="ChEBI" id="CHEBI:18420"/>
    </cofactor>
    <cofactor evidence="25">
        <name>Mn(2+)</name>
        <dbReference type="ChEBI" id="CHEBI:29035"/>
    </cofactor>
    <text evidence="25">Binds 2 magnesium or manganese ions per subunit.</text>
</comment>
<feature type="binding site" evidence="24">
    <location>
        <position position="139"/>
    </location>
    <ligand>
        <name>ATP</name>
        <dbReference type="ChEBI" id="CHEBI:30616"/>
    </ligand>
</feature>
<feature type="binding site" evidence="24">
    <location>
        <begin position="312"/>
        <end position="313"/>
    </location>
    <ligand>
        <name>ATP</name>
        <dbReference type="ChEBI" id="CHEBI:30616"/>
    </ligand>
</feature>
<dbReference type="PROSITE" id="PS00843">
    <property type="entry name" value="DALA_DALA_LIGASE_1"/>
    <property type="match status" value="1"/>
</dbReference>
<feature type="binding site" evidence="24">
    <location>
        <begin position="181"/>
        <end position="183"/>
    </location>
    <ligand>
        <name>ATP</name>
        <dbReference type="ChEBI" id="CHEBI:30616"/>
    </ligand>
</feature>
<dbReference type="GO" id="GO:0046872">
    <property type="term" value="F:metal ion binding"/>
    <property type="evidence" value="ECO:0007669"/>
    <property type="project" value="UniProtKB-KW"/>
</dbReference>
<dbReference type="NCBIfam" id="NF002528">
    <property type="entry name" value="PRK01966.1-4"/>
    <property type="match status" value="1"/>
</dbReference>
<dbReference type="InterPro" id="IPR011761">
    <property type="entry name" value="ATP-grasp"/>
</dbReference>
<protein>
    <recommendedName>
        <fullName evidence="19 22">D-alanine--D-alanine ligase</fullName>
        <ecNumber evidence="6 22">6.3.2.4</ecNumber>
    </recommendedName>
    <alternativeName>
        <fullName evidence="21 22">D-Ala-D-Ala ligase</fullName>
    </alternativeName>
    <alternativeName>
        <fullName evidence="20 22">D-alanylalanine synthetase</fullName>
    </alternativeName>
</protein>
<dbReference type="GO" id="GO:0008716">
    <property type="term" value="F:D-alanine-D-alanine ligase activity"/>
    <property type="evidence" value="ECO:0007669"/>
    <property type="project" value="UniProtKB-UniRule"/>
</dbReference>
<evidence type="ECO:0000256" key="15">
    <source>
        <dbReference type="ARBA" id="ARBA00023211"/>
    </source>
</evidence>
<dbReference type="PANTHER" id="PTHR23132">
    <property type="entry name" value="D-ALANINE--D-ALANINE LIGASE"/>
    <property type="match status" value="1"/>
</dbReference>
<name>A0A9D1MDL8_9FIRM</name>
<dbReference type="Pfam" id="PF01820">
    <property type="entry name" value="Dala_Dala_lig_N"/>
    <property type="match status" value="1"/>
</dbReference>
<evidence type="ECO:0000256" key="7">
    <source>
        <dbReference type="ARBA" id="ARBA00022490"/>
    </source>
</evidence>
<dbReference type="InterPro" id="IPR011127">
    <property type="entry name" value="Dala_Dala_lig_N"/>
</dbReference>